<dbReference type="SUPFAM" id="SSF56042">
    <property type="entry name" value="PurM C-terminal domain-like"/>
    <property type="match status" value="1"/>
</dbReference>
<dbReference type="InterPro" id="IPR016188">
    <property type="entry name" value="PurM-like_N"/>
</dbReference>
<dbReference type="InterPro" id="IPR036676">
    <property type="entry name" value="PurM-like_C_sf"/>
</dbReference>
<dbReference type="NCBIfam" id="TIGR02124">
    <property type="entry name" value="hypE"/>
    <property type="match status" value="1"/>
</dbReference>
<dbReference type="SUPFAM" id="SSF55326">
    <property type="entry name" value="PurM N-terminal domain-like"/>
    <property type="match status" value="1"/>
</dbReference>
<dbReference type="PANTHER" id="PTHR30303">
    <property type="entry name" value="HYDROGENASE ISOENZYMES FORMATION PROTEIN HYPE"/>
    <property type="match status" value="1"/>
</dbReference>
<dbReference type="Proteomes" id="UP000627166">
    <property type="component" value="Unassembled WGS sequence"/>
</dbReference>
<dbReference type="EMBL" id="JACSQB010000167">
    <property type="protein sequence ID" value="MBD8048734.1"/>
    <property type="molecule type" value="Genomic_DNA"/>
</dbReference>
<dbReference type="InterPro" id="IPR011854">
    <property type="entry name" value="HypE"/>
</dbReference>
<accession>A0ABR8YWV0</accession>
<comment type="similarity">
    <text evidence="1">Belongs to the HypE family.</text>
</comment>
<sequence length="329" mass="36944">MDRINLIHGEGGKHTQKLIKEIFYKEFKNEHLLMDRDSANLTINCNKIAFTTDSFVVKPLFFNGGDIGKLAVCGTVNDLVTSFSIPKFLSLSFIIEDGFFIKDLLKIVKSIGETSEKTGVKIVTGDTKVVEKGKVEGVFINTSGIGIIKHPIIDNIKTGDKIIITSTIGEHGTDIAMDRYGLEIEGKIKSDVSPLNDLVEILYEYKNSIRLLKDPTRGGIAQSLNEISEKYKIGMEIIEENIPIRREVKSLNEMIGLDPYYLACEGVMIVIAEDKISRDIINKLRIYEKYSRAEIVGEVIEGNRVYIKNKIGGKRILRELESIMLPRIC</sequence>
<keyword evidence="5" id="KW-1185">Reference proteome</keyword>
<evidence type="ECO:0000313" key="5">
    <source>
        <dbReference type="Proteomes" id="UP000627166"/>
    </source>
</evidence>
<dbReference type="Gene3D" id="3.30.1330.10">
    <property type="entry name" value="PurM-like, N-terminal domain"/>
    <property type="match status" value="1"/>
</dbReference>
<proteinExistence type="inferred from homology"/>
<reference evidence="4 5" key="1">
    <citation type="submission" date="2020-08" db="EMBL/GenBank/DDBJ databases">
        <title>A Genomic Blueprint of the Chicken Gut Microbiome.</title>
        <authorList>
            <person name="Gilroy R."/>
            <person name="Ravi A."/>
            <person name="Getino M."/>
            <person name="Pursley I."/>
            <person name="Horton D.L."/>
            <person name="Alikhan N.-F."/>
            <person name="Baker D."/>
            <person name="Gharbi K."/>
            <person name="Hall N."/>
            <person name="Watson M."/>
            <person name="Adriaenssens E.M."/>
            <person name="Foster-Nyarko E."/>
            <person name="Jarju S."/>
            <person name="Secka A."/>
            <person name="Antonio M."/>
            <person name="Oren A."/>
            <person name="Chaudhuri R."/>
            <person name="La Ragione R.M."/>
            <person name="Hildebrand F."/>
            <person name="Pallen M.J."/>
        </authorList>
    </citation>
    <scope>NUCLEOTIDE SEQUENCE [LARGE SCALE GENOMIC DNA]</scope>
    <source>
        <strain evidence="4 5">N37</strain>
    </source>
</reference>
<dbReference type="Gene3D" id="3.90.650.10">
    <property type="entry name" value="PurM-like C-terminal domain"/>
    <property type="match status" value="1"/>
</dbReference>
<dbReference type="Pfam" id="PF02769">
    <property type="entry name" value="AIRS_C"/>
    <property type="match status" value="1"/>
</dbReference>
<dbReference type="RefSeq" id="WP_191741675.1">
    <property type="nucleotide sequence ID" value="NZ_JACSQB010000167.1"/>
</dbReference>
<gene>
    <name evidence="4" type="primary">hypE</name>
    <name evidence="4" type="ORF">H9637_17145</name>
</gene>
<protein>
    <submittedName>
        <fullName evidence="4">Hydrogenase expression/formation protein HypE</fullName>
    </submittedName>
</protein>
<dbReference type="CDD" id="cd02197">
    <property type="entry name" value="HypE"/>
    <property type="match status" value="1"/>
</dbReference>
<feature type="domain" description="PurM-like N-terminal" evidence="2">
    <location>
        <begin position="38"/>
        <end position="148"/>
    </location>
</feature>
<dbReference type="PANTHER" id="PTHR30303:SF0">
    <property type="entry name" value="CARBAMOYL DEHYDRATASE HYPE"/>
    <property type="match status" value="1"/>
</dbReference>
<dbReference type="Pfam" id="PF00586">
    <property type="entry name" value="AIRS"/>
    <property type="match status" value="1"/>
</dbReference>
<feature type="domain" description="PurM-like C-terminal" evidence="3">
    <location>
        <begin position="157"/>
        <end position="307"/>
    </location>
</feature>
<comment type="caution">
    <text evidence="4">The sequence shown here is derived from an EMBL/GenBank/DDBJ whole genome shotgun (WGS) entry which is preliminary data.</text>
</comment>
<dbReference type="PIRSF" id="PIRSF005644">
    <property type="entry name" value="Hdrgns_mtr_HypE"/>
    <property type="match status" value="1"/>
</dbReference>
<organism evidence="4 5">
    <name type="scientific">Clostridium faecium</name>
    <dbReference type="NCBI Taxonomy" id="2762223"/>
    <lineage>
        <taxon>Bacteria</taxon>
        <taxon>Bacillati</taxon>
        <taxon>Bacillota</taxon>
        <taxon>Clostridia</taxon>
        <taxon>Eubacteriales</taxon>
        <taxon>Clostridiaceae</taxon>
        <taxon>Clostridium</taxon>
    </lineage>
</organism>
<dbReference type="InterPro" id="IPR036921">
    <property type="entry name" value="PurM-like_N_sf"/>
</dbReference>
<dbReference type="InterPro" id="IPR010918">
    <property type="entry name" value="PurM-like_C_dom"/>
</dbReference>
<evidence type="ECO:0000256" key="1">
    <source>
        <dbReference type="ARBA" id="ARBA00006243"/>
    </source>
</evidence>
<evidence type="ECO:0000313" key="4">
    <source>
        <dbReference type="EMBL" id="MBD8048734.1"/>
    </source>
</evidence>
<evidence type="ECO:0000259" key="2">
    <source>
        <dbReference type="Pfam" id="PF00586"/>
    </source>
</evidence>
<evidence type="ECO:0000259" key="3">
    <source>
        <dbReference type="Pfam" id="PF02769"/>
    </source>
</evidence>
<name>A0ABR8YWV0_9CLOT</name>